<dbReference type="Pfam" id="PF00665">
    <property type="entry name" value="rve"/>
    <property type="match status" value="1"/>
</dbReference>
<dbReference type="PROSITE" id="PS50158">
    <property type="entry name" value="ZF_CCHC"/>
    <property type="match status" value="2"/>
</dbReference>
<evidence type="ECO:0000256" key="4">
    <source>
        <dbReference type="ARBA" id="ARBA00022722"/>
    </source>
</evidence>
<name>A0A0F6Q721_9HYME</name>
<dbReference type="GO" id="GO:0004519">
    <property type="term" value="F:endonuclease activity"/>
    <property type="evidence" value="ECO:0007669"/>
    <property type="project" value="UniProtKB-KW"/>
</dbReference>
<dbReference type="InterPro" id="IPR001878">
    <property type="entry name" value="Znf_CCHC"/>
</dbReference>
<sequence>MVGSNEFEKFATAVFAEMGLDRTLGRGRGCGSRQSLDGNVPGRVAAPRTSSMATDRDAHEDGHVDAPLGTDAHATANEQPPLRTNENDGARASRDGSNDGVNTSHASTSTGGNVPPHPPTLPGGNSTLNGAANVNAPLVAAFRNLLTNENRDEALAQLFAGLVTSQQQVAPLASGHIPTYHVIPDLSRNIENFSGEDDGVRAIEWIENLESMKRLHEWREEFIMEAARMNLTGAARDWYRGRSRELRTWKEFSDAFRDTFIVTDDKSTQWARMKERVQGKSESIVKYFHAKVRLCAPLRLTFREEKAEVIMGLWSRELCNTVMATTQYTYDELLHDLLYYERVMSQRAERIRSDRGSSATKTKRHNESTSATDQDKTKNTSDKRKDNATSRVPSNGPRKCYNCDKEGHMSRDCSEPKREPTCYKCNKKGHISRDCVSNTEKTVRTLGQFSDSSSNKYMKTASVNGREISVFIDTGSSECTIRSTRVLLEQFPVINKSAELKGFGPPEFVVSSPGIITATISIDGVEVRDVVMRIVPDNVQPVDAIIGRTFTDQPYVEYHKVGNTLTFRRADELSTEIDPVITNPTALQAAALPPRSISFVNMATNEESFTVPIYNLSTDERKINVGETSLVRGEVHRVPILNDNVSEMRKINIDDIDIGPEQPESVKRELHELINEYRDCVSTSLQDLGCATDIEMDIQVSDTATPVFSKPYRATEKERGEIKQILGEWRDAGIVTDTQSPYASPVLLVKKKTGESRLCVDFRKLNQQTKRVHFPLPNIDDHLSKIRDSSLFIVLDLAHGYLQIPLTRDAREKTAIITSDETAEFTRMVFGLMNGPAFFSKAMHKALGSLRDDVALYYLDDILIPGKNWADLKDKLCLVLDALRNAGLTIKLAKCKFLYREVSYLGYEITENGIGPGYRKVEAIKEFAVPKNVHEIRRYLGLTSYFRKFVPKFAEIAGPLHELLRSNVEFRWGQSQQDAFETLKRKLTEHPILQTFDPRAVTELHTDASAVGLAAMLMQRDSNGKMRLVYALSRRTSEVESRYHSSKLELLAIIWAITRLRSMLANIHFTVVTDCQALCYLSTQKTLNPQMIRWNNLLSEYDYNIVHREGVKLAHVDALSRAPVEAPENAQGNHVLSINNEADAIRMYQYSDDVLKRKKELLTKGIDTCSKIEKSEIEGFELIDGILYKRCEDKLLYVVPKSMRKSLVIRFHDLKSHQGVDRTVSRIKEHYHFPRMRTYVKRHIRSCLHCTACKAKPGRQAGELHPIPPGHRPFATIHVDHMGPFVTSARGNKYVFVIVDNLTKFVIVRAVKNTKTVPVLRILDEFVREYGAPLRIVSDRGTCFTSKQFEQFCDKHGIRHTLNSPRHPQANGQVERWNATLLPAIQGSLIEDEGKSWDMQIRKIQSDLNEMKNASTGKSPFELVYGYVPRRDEGTVRQLAVDEDKMYQQPEKLQNEAKICIESAQQRYKKRYDENRIKNVDFEVGSIVYMRTVPIATGESTKLQPKYRGPLVVTRKIAGDTYHVCDLDDSEKGRRYASTAHASQLKLWKPVSDESDYDSDSTNSDRDSDVIEMCVKANKNDTTTRSDTERTTQKKSRESNVSERDSTIESAENDQLATAVRRPRRSRQRPVRLNDYEME</sequence>
<dbReference type="InterPro" id="IPR036397">
    <property type="entry name" value="RNaseH_sf"/>
</dbReference>
<dbReference type="CDD" id="cd09274">
    <property type="entry name" value="RNase_HI_RT_Ty3"/>
    <property type="match status" value="1"/>
</dbReference>
<dbReference type="Pfam" id="PF17921">
    <property type="entry name" value="Integrase_H2C2"/>
    <property type="match status" value="1"/>
</dbReference>
<evidence type="ECO:0000259" key="12">
    <source>
        <dbReference type="PROSITE" id="PS50994"/>
    </source>
</evidence>
<feature type="compositionally biased region" description="Basic and acidic residues" evidence="9">
    <location>
        <begin position="1578"/>
        <end position="1607"/>
    </location>
</feature>
<dbReference type="FunFam" id="3.30.70.270:FF:000026">
    <property type="entry name" value="Transposon Ty3-G Gag-Pol polyprotein"/>
    <property type="match status" value="1"/>
</dbReference>
<dbReference type="PANTHER" id="PTHR37984">
    <property type="entry name" value="PROTEIN CBG26694"/>
    <property type="match status" value="1"/>
</dbReference>
<evidence type="ECO:0000256" key="1">
    <source>
        <dbReference type="ARBA" id="ARBA00012493"/>
    </source>
</evidence>
<dbReference type="Gene3D" id="4.10.60.10">
    <property type="entry name" value="Zinc finger, CCHC-type"/>
    <property type="match status" value="1"/>
</dbReference>
<feature type="domain" description="CCHC-type" evidence="10">
    <location>
        <begin position="422"/>
        <end position="435"/>
    </location>
</feature>
<reference evidence="13" key="1">
    <citation type="journal article" date="2015" name="J. Virol.">
        <title>Genomic and Proteomic Analyses Indicate that Banchine and Campoplegine Polydnaviruses Have Similar, if Not Identical, Viral Ancestors.</title>
        <authorList>
            <person name="Beliveau C."/>
            <person name="Cohen A."/>
            <person name="Stewart D."/>
            <person name="Periquet G."/>
            <person name="Djoumad A."/>
            <person name="Kuhn L."/>
            <person name="Stoltz D."/>
            <person name="Volkoff A.-N."/>
            <person name="Herniou E."/>
            <person name="Drezen J.-M."/>
            <person name="Cusson M."/>
        </authorList>
    </citation>
    <scope>NUCLEOTIDE SEQUENCE</scope>
</reference>
<evidence type="ECO:0000256" key="9">
    <source>
        <dbReference type="SAM" id="MobiDB-lite"/>
    </source>
</evidence>
<dbReference type="GO" id="GO:0015074">
    <property type="term" value="P:DNA integration"/>
    <property type="evidence" value="ECO:0007669"/>
    <property type="project" value="InterPro"/>
</dbReference>
<dbReference type="InterPro" id="IPR012337">
    <property type="entry name" value="RNaseH-like_sf"/>
</dbReference>
<dbReference type="Gene3D" id="3.30.70.270">
    <property type="match status" value="2"/>
</dbReference>
<dbReference type="Pfam" id="PF00078">
    <property type="entry name" value="RVT_1"/>
    <property type="match status" value="1"/>
</dbReference>
<organism evidence="13">
    <name type="scientific">Glypta fumiferanae</name>
    <dbReference type="NCBI Taxonomy" id="389681"/>
    <lineage>
        <taxon>Eukaryota</taxon>
        <taxon>Metazoa</taxon>
        <taxon>Ecdysozoa</taxon>
        <taxon>Arthropoda</taxon>
        <taxon>Hexapoda</taxon>
        <taxon>Insecta</taxon>
        <taxon>Pterygota</taxon>
        <taxon>Neoptera</taxon>
        <taxon>Endopterygota</taxon>
        <taxon>Hymenoptera</taxon>
        <taxon>Apocrita</taxon>
        <taxon>Ichneumonoidea</taxon>
        <taxon>Ichneumonidae</taxon>
        <taxon>Banchinae</taxon>
        <taxon>Glypta</taxon>
    </lineage>
</organism>
<feature type="domain" description="Reverse transcriptase" evidence="11">
    <location>
        <begin position="730"/>
        <end position="909"/>
    </location>
</feature>
<evidence type="ECO:0000313" key="13">
    <source>
        <dbReference type="EMBL" id="AKD28027.1"/>
    </source>
</evidence>
<accession>A0A0F6Q721</accession>
<dbReference type="PROSITE" id="PS50994">
    <property type="entry name" value="INTEGRASE"/>
    <property type="match status" value="1"/>
</dbReference>
<dbReference type="InterPro" id="IPR041588">
    <property type="entry name" value="Integrase_H2C2"/>
</dbReference>
<evidence type="ECO:0000256" key="2">
    <source>
        <dbReference type="ARBA" id="ARBA00022679"/>
    </source>
</evidence>
<keyword evidence="8" id="KW-0862">Zinc</keyword>
<dbReference type="PROSITE" id="PS50878">
    <property type="entry name" value="RT_POL"/>
    <property type="match status" value="1"/>
</dbReference>
<feature type="region of interest" description="Disordered" evidence="9">
    <location>
        <begin position="1576"/>
        <end position="1639"/>
    </location>
</feature>
<feature type="region of interest" description="Disordered" evidence="9">
    <location>
        <begin position="1551"/>
        <end position="1570"/>
    </location>
</feature>
<dbReference type="EC" id="2.7.7.49" evidence="1"/>
<feature type="compositionally biased region" description="Basic and acidic residues" evidence="9">
    <location>
        <begin position="54"/>
        <end position="64"/>
    </location>
</feature>
<dbReference type="InterPro" id="IPR000477">
    <property type="entry name" value="RT_dom"/>
</dbReference>
<feature type="compositionally biased region" description="Basic residues" evidence="9">
    <location>
        <begin position="1621"/>
        <end position="1630"/>
    </location>
</feature>
<dbReference type="InterPro" id="IPR005162">
    <property type="entry name" value="Retrotrans_gag_dom"/>
</dbReference>
<keyword evidence="2" id="KW-0808">Transferase</keyword>
<keyword evidence="8" id="KW-0479">Metal-binding</keyword>
<dbReference type="InterPro" id="IPR043128">
    <property type="entry name" value="Rev_trsase/Diguanyl_cyclase"/>
</dbReference>
<dbReference type="SUPFAM" id="SSF57756">
    <property type="entry name" value="Retrovirus zinc finger-like domains"/>
    <property type="match status" value="1"/>
</dbReference>
<dbReference type="Gene3D" id="3.30.420.10">
    <property type="entry name" value="Ribonuclease H-like superfamily/Ribonuclease H"/>
    <property type="match status" value="1"/>
</dbReference>
<feature type="compositionally biased region" description="Basic and acidic residues" evidence="9">
    <location>
        <begin position="85"/>
        <end position="97"/>
    </location>
</feature>
<dbReference type="GO" id="GO:0003676">
    <property type="term" value="F:nucleic acid binding"/>
    <property type="evidence" value="ECO:0007669"/>
    <property type="project" value="InterPro"/>
</dbReference>
<dbReference type="EMBL" id="KP706795">
    <property type="protein sequence ID" value="AKD28027.1"/>
    <property type="molecule type" value="Genomic_DNA"/>
</dbReference>
<keyword evidence="7" id="KW-0695">RNA-directed DNA polymerase</keyword>
<gene>
    <name evidence="13" type="primary">pol</name>
</gene>
<dbReference type="FunFam" id="3.30.420.10:FF:000032">
    <property type="entry name" value="Retrovirus-related Pol polyprotein from transposon 297-like Protein"/>
    <property type="match status" value="1"/>
</dbReference>
<feature type="region of interest" description="Disordered" evidence="9">
    <location>
        <begin position="349"/>
        <end position="401"/>
    </location>
</feature>
<dbReference type="InterPro" id="IPR041373">
    <property type="entry name" value="RT_RNaseH"/>
</dbReference>
<dbReference type="CDD" id="cd01647">
    <property type="entry name" value="RT_LTR"/>
    <property type="match status" value="1"/>
</dbReference>
<dbReference type="InterPro" id="IPR001584">
    <property type="entry name" value="Integrase_cat-core"/>
</dbReference>
<dbReference type="GO" id="GO:0008270">
    <property type="term" value="F:zinc ion binding"/>
    <property type="evidence" value="ECO:0007669"/>
    <property type="project" value="UniProtKB-KW"/>
</dbReference>
<dbReference type="GO" id="GO:0042575">
    <property type="term" value="C:DNA polymerase complex"/>
    <property type="evidence" value="ECO:0007669"/>
    <property type="project" value="UniProtKB-ARBA"/>
</dbReference>
<dbReference type="SUPFAM" id="SSF56672">
    <property type="entry name" value="DNA/RNA polymerases"/>
    <property type="match status" value="1"/>
</dbReference>
<feature type="domain" description="Integrase catalytic" evidence="12">
    <location>
        <begin position="1269"/>
        <end position="1428"/>
    </location>
</feature>
<evidence type="ECO:0000256" key="7">
    <source>
        <dbReference type="ARBA" id="ARBA00022918"/>
    </source>
</evidence>
<feature type="domain" description="CCHC-type" evidence="10">
    <location>
        <begin position="398"/>
        <end position="415"/>
    </location>
</feature>
<evidence type="ECO:0000256" key="6">
    <source>
        <dbReference type="ARBA" id="ARBA00022801"/>
    </source>
</evidence>
<dbReference type="GO" id="GO:0016787">
    <property type="term" value="F:hydrolase activity"/>
    <property type="evidence" value="ECO:0007669"/>
    <property type="project" value="UniProtKB-KW"/>
</dbReference>
<dbReference type="Pfam" id="PF00098">
    <property type="entry name" value="zf-CCHC"/>
    <property type="match status" value="2"/>
</dbReference>
<dbReference type="InterPro" id="IPR043502">
    <property type="entry name" value="DNA/RNA_pol_sf"/>
</dbReference>
<keyword evidence="5" id="KW-0255">Endonuclease</keyword>
<dbReference type="InterPro" id="IPR050951">
    <property type="entry name" value="Retrovirus_Pol_polyprotein"/>
</dbReference>
<evidence type="ECO:0000256" key="3">
    <source>
        <dbReference type="ARBA" id="ARBA00022695"/>
    </source>
</evidence>
<dbReference type="GO" id="GO:0003964">
    <property type="term" value="F:RNA-directed DNA polymerase activity"/>
    <property type="evidence" value="ECO:0007669"/>
    <property type="project" value="UniProtKB-KW"/>
</dbReference>
<dbReference type="InterPro" id="IPR036875">
    <property type="entry name" value="Znf_CCHC_sf"/>
</dbReference>
<keyword evidence="4" id="KW-0540">Nuclease</keyword>
<dbReference type="Pfam" id="PF03732">
    <property type="entry name" value="Retrotrans_gag"/>
    <property type="match status" value="1"/>
</dbReference>
<evidence type="ECO:0000259" key="11">
    <source>
        <dbReference type="PROSITE" id="PS50878"/>
    </source>
</evidence>
<dbReference type="Pfam" id="PF17917">
    <property type="entry name" value="RT_RNaseH"/>
    <property type="match status" value="1"/>
</dbReference>
<dbReference type="FunFam" id="1.10.340.70:FF:000001">
    <property type="entry name" value="Retrovirus-related Pol polyprotein from transposon gypsy-like Protein"/>
    <property type="match status" value="1"/>
</dbReference>
<keyword evidence="3" id="KW-0548">Nucleotidyltransferase</keyword>
<dbReference type="Gene3D" id="1.10.340.70">
    <property type="match status" value="1"/>
</dbReference>
<dbReference type="Gene3D" id="3.10.10.10">
    <property type="entry name" value="HIV Type 1 Reverse Transcriptase, subunit A, domain 1"/>
    <property type="match status" value="1"/>
</dbReference>
<feature type="region of interest" description="Disordered" evidence="9">
    <location>
        <begin position="23"/>
        <end position="129"/>
    </location>
</feature>
<evidence type="ECO:0000256" key="8">
    <source>
        <dbReference type="PROSITE-ProRule" id="PRU00047"/>
    </source>
</evidence>
<evidence type="ECO:0000256" key="5">
    <source>
        <dbReference type="ARBA" id="ARBA00022759"/>
    </source>
</evidence>
<feature type="compositionally biased region" description="Basic and acidic residues" evidence="9">
    <location>
        <begin position="373"/>
        <end position="388"/>
    </location>
</feature>
<dbReference type="SUPFAM" id="SSF53098">
    <property type="entry name" value="Ribonuclease H-like"/>
    <property type="match status" value="1"/>
</dbReference>
<dbReference type="SMART" id="SM00343">
    <property type="entry name" value="ZnF_C2HC"/>
    <property type="match status" value="2"/>
</dbReference>
<dbReference type="PANTHER" id="PTHR37984:SF5">
    <property type="entry name" value="PROTEIN NYNRIN-LIKE"/>
    <property type="match status" value="1"/>
</dbReference>
<feature type="compositionally biased region" description="Polar residues" evidence="9">
    <location>
        <begin position="99"/>
        <end position="112"/>
    </location>
</feature>
<evidence type="ECO:0000259" key="10">
    <source>
        <dbReference type="PROSITE" id="PS50158"/>
    </source>
</evidence>
<proteinExistence type="predicted"/>
<protein>
    <recommendedName>
        <fullName evidence="1">RNA-directed DNA polymerase</fullName>
        <ecNumber evidence="1">2.7.7.49</ecNumber>
    </recommendedName>
</protein>
<keyword evidence="6" id="KW-0378">Hydrolase</keyword>
<keyword evidence="8" id="KW-0863">Zinc-finger</keyword>